<feature type="region of interest" description="Disordered" evidence="1">
    <location>
        <begin position="222"/>
        <end position="271"/>
    </location>
</feature>
<evidence type="ECO:0000256" key="1">
    <source>
        <dbReference type="SAM" id="MobiDB-lite"/>
    </source>
</evidence>
<dbReference type="PANTHER" id="PTHR33223:SF6">
    <property type="entry name" value="CCHC-TYPE DOMAIN-CONTAINING PROTEIN"/>
    <property type="match status" value="1"/>
</dbReference>
<evidence type="ECO:0000313" key="4">
    <source>
        <dbReference type="EMBL" id="CAF4635113.1"/>
    </source>
</evidence>
<evidence type="ECO:0000313" key="5">
    <source>
        <dbReference type="Proteomes" id="UP000663869"/>
    </source>
</evidence>
<evidence type="ECO:0000259" key="2">
    <source>
        <dbReference type="Pfam" id="PF03732"/>
    </source>
</evidence>
<dbReference type="EMBL" id="CAJOBQ010004395">
    <property type="protein sequence ID" value="CAF4635113.1"/>
    <property type="molecule type" value="Genomic_DNA"/>
</dbReference>
<feature type="compositionally biased region" description="Basic and acidic residues" evidence="1">
    <location>
        <begin position="224"/>
        <end position="236"/>
    </location>
</feature>
<protein>
    <recommendedName>
        <fullName evidence="2">Retrotransposon gag domain-containing protein</fullName>
    </recommendedName>
</protein>
<feature type="domain" description="Retrotransposon gag" evidence="2">
    <location>
        <begin position="71"/>
        <end position="157"/>
    </location>
</feature>
<reference evidence="3" key="1">
    <citation type="submission" date="2021-02" db="EMBL/GenBank/DDBJ databases">
        <authorList>
            <person name="Nowell W R."/>
        </authorList>
    </citation>
    <scope>NUCLEOTIDE SEQUENCE</scope>
</reference>
<sequence>MPDENQTSQNHMTADQTLLARARKARFDDLPNYSGHPSEDVERFLKTIKTITKANNENENREILEIVRGKLTKSARIWFDNNEHTFNKWSDFESAFRNRYFSTTAIHKKFDKLKQRKQLFDEPVTTYIDDILNLCKEVDPTMSDSIIIQHLMSGLNPNLRMELCRHDSCIHTLHEFMKYAKIEQDLYDTFGKSRTLSPELAQRPCYELDNTTTPQVTTMIRQPRQQDKDIKQDGRHTHAMPARSSVVQRNSNYQMRNTTTTSDNRIQNNPRRHTYYNKSTNNQVSYQHGINNCKICGRTNHSTFNCFYKCTTGCFKCDQNHHIRDCTMPQNFQ</sequence>
<evidence type="ECO:0000313" key="3">
    <source>
        <dbReference type="EMBL" id="CAF3324282.1"/>
    </source>
</evidence>
<proteinExistence type="predicted"/>
<dbReference type="InterPro" id="IPR005162">
    <property type="entry name" value="Retrotrans_gag_dom"/>
</dbReference>
<dbReference type="Proteomes" id="UP000663862">
    <property type="component" value="Unassembled WGS sequence"/>
</dbReference>
<dbReference type="EMBL" id="CAJNYU010000038">
    <property type="protein sequence ID" value="CAF3324282.1"/>
    <property type="molecule type" value="Genomic_DNA"/>
</dbReference>
<dbReference type="Proteomes" id="UP000663869">
    <property type="component" value="Unassembled WGS sequence"/>
</dbReference>
<gene>
    <name evidence="3" type="ORF">FME351_LOCUS1721</name>
    <name evidence="4" type="ORF">TSG867_LOCUS29840</name>
</gene>
<name>A0A817TL19_9BILA</name>
<dbReference type="Pfam" id="PF03732">
    <property type="entry name" value="Retrotrans_gag"/>
    <property type="match status" value="1"/>
</dbReference>
<accession>A0A817TL19</accession>
<feature type="compositionally biased region" description="Polar residues" evidence="1">
    <location>
        <begin position="245"/>
        <end position="269"/>
    </location>
</feature>
<dbReference type="PANTHER" id="PTHR33223">
    <property type="entry name" value="CCHC-TYPE DOMAIN-CONTAINING PROTEIN"/>
    <property type="match status" value="1"/>
</dbReference>
<organism evidence="3 5">
    <name type="scientific">Rotaria socialis</name>
    <dbReference type="NCBI Taxonomy" id="392032"/>
    <lineage>
        <taxon>Eukaryota</taxon>
        <taxon>Metazoa</taxon>
        <taxon>Spiralia</taxon>
        <taxon>Gnathifera</taxon>
        <taxon>Rotifera</taxon>
        <taxon>Eurotatoria</taxon>
        <taxon>Bdelloidea</taxon>
        <taxon>Philodinida</taxon>
        <taxon>Philodinidae</taxon>
        <taxon>Rotaria</taxon>
    </lineage>
</organism>
<comment type="caution">
    <text evidence="3">The sequence shown here is derived from an EMBL/GenBank/DDBJ whole genome shotgun (WGS) entry which is preliminary data.</text>
</comment>
<dbReference type="AlphaFoldDB" id="A0A817TL19"/>